<dbReference type="SUPFAM" id="SSF53807">
    <property type="entry name" value="Helical backbone' metal receptor"/>
    <property type="match status" value="1"/>
</dbReference>
<evidence type="ECO:0000256" key="3">
    <source>
        <dbReference type="ARBA" id="ARBA00022723"/>
    </source>
</evidence>
<dbReference type="InterPro" id="IPR050492">
    <property type="entry name" value="Bact_metal-bind_prot9"/>
</dbReference>
<dbReference type="InterPro" id="IPR006127">
    <property type="entry name" value="ZnuA-like"/>
</dbReference>
<evidence type="ECO:0000256" key="5">
    <source>
        <dbReference type="SAM" id="Phobius"/>
    </source>
</evidence>
<dbReference type="EMBL" id="QMQX01000006">
    <property type="protein sequence ID" value="RLE53587.1"/>
    <property type="molecule type" value="Genomic_DNA"/>
</dbReference>
<keyword evidence="5" id="KW-0812">Transmembrane</keyword>
<keyword evidence="5" id="KW-0472">Membrane</keyword>
<accession>A0A497F2A9</accession>
<keyword evidence="5" id="KW-1133">Transmembrane helix</keyword>
<comment type="subcellular location">
    <subcellularLocation>
        <location evidence="1">Cell envelope</location>
    </subcellularLocation>
</comment>
<gene>
    <name evidence="6" type="ORF">DRJ33_00585</name>
</gene>
<keyword evidence="4" id="KW-0732">Signal</keyword>
<sequence>MSEACLLTAILLTLALVANTPSNTSINVAVSINALLGIVKAVGGDRVNVYTLLPEGVEPHAFQATSELVQKALNADLLVLTGHFPFEQQLLKAVQKPYVSLEDYEKCGLKLLMLTWGGSNKTNLHGYWLSPENAIAIAEAVAKKLSALDPVNSQYYHDNFISFKERVLVVFEDAKKTIESCGLKGVRVLATFPSEQYILEPLGIEVDDFIVRGENIFISGSDLARLYEKVVKGEVKLITASYMTKFMKAGEYAQQISKDTGLPIVYLQTLAYKLADYPSLISYNAGSLASGYEIVKQVKQVKAGGLEWLYLGIIGLLAFISMFEAIVIVRGRA</sequence>
<name>A0A497F2A9_9CREN</name>
<dbReference type="GO" id="GO:0030001">
    <property type="term" value="P:metal ion transport"/>
    <property type="evidence" value="ECO:0007669"/>
    <property type="project" value="InterPro"/>
</dbReference>
<evidence type="ECO:0000313" key="6">
    <source>
        <dbReference type="EMBL" id="RLE53587.1"/>
    </source>
</evidence>
<evidence type="ECO:0000256" key="1">
    <source>
        <dbReference type="ARBA" id="ARBA00004196"/>
    </source>
</evidence>
<feature type="transmembrane region" description="Helical" evidence="5">
    <location>
        <begin position="308"/>
        <end position="329"/>
    </location>
</feature>
<keyword evidence="3" id="KW-0479">Metal-binding</keyword>
<dbReference type="PANTHER" id="PTHR42953">
    <property type="entry name" value="HIGH-AFFINITY ZINC UPTAKE SYSTEM PROTEIN ZNUA-RELATED"/>
    <property type="match status" value="1"/>
</dbReference>
<dbReference type="AlphaFoldDB" id="A0A497F2A9"/>
<reference evidence="6 7" key="1">
    <citation type="submission" date="2018-06" db="EMBL/GenBank/DDBJ databases">
        <title>Extensive metabolic versatility and redundancy in microbially diverse, dynamic hydrothermal sediments.</title>
        <authorList>
            <person name="Dombrowski N."/>
            <person name="Teske A."/>
            <person name="Baker B.J."/>
        </authorList>
    </citation>
    <scope>NUCLEOTIDE SEQUENCE [LARGE SCALE GENOMIC DNA]</scope>
    <source>
        <strain evidence="6">B34_G17</strain>
    </source>
</reference>
<dbReference type="Proteomes" id="UP000272051">
    <property type="component" value="Unassembled WGS sequence"/>
</dbReference>
<keyword evidence="2" id="KW-0813">Transport</keyword>
<dbReference type="GO" id="GO:0046872">
    <property type="term" value="F:metal ion binding"/>
    <property type="evidence" value="ECO:0007669"/>
    <property type="project" value="UniProtKB-KW"/>
</dbReference>
<dbReference type="Pfam" id="PF01297">
    <property type="entry name" value="ZnuA"/>
    <property type="match status" value="1"/>
</dbReference>
<comment type="caution">
    <text evidence="6">The sequence shown here is derived from an EMBL/GenBank/DDBJ whole genome shotgun (WGS) entry which is preliminary data.</text>
</comment>
<evidence type="ECO:0000256" key="4">
    <source>
        <dbReference type="ARBA" id="ARBA00022729"/>
    </source>
</evidence>
<proteinExistence type="predicted"/>
<evidence type="ECO:0000313" key="7">
    <source>
        <dbReference type="Proteomes" id="UP000272051"/>
    </source>
</evidence>
<protein>
    <recommendedName>
        <fullName evidence="8">Zinc ABC transporter substrate-binding protein</fullName>
    </recommendedName>
</protein>
<organism evidence="6 7">
    <name type="scientific">Thermoproteota archaeon</name>
    <dbReference type="NCBI Taxonomy" id="2056631"/>
    <lineage>
        <taxon>Archaea</taxon>
        <taxon>Thermoproteota</taxon>
    </lineage>
</organism>
<evidence type="ECO:0008006" key="8">
    <source>
        <dbReference type="Google" id="ProtNLM"/>
    </source>
</evidence>
<evidence type="ECO:0000256" key="2">
    <source>
        <dbReference type="ARBA" id="ARBA00022448"/>
    </source>
</evidence>
<dbReference type="PANTHER" id="PTHR42953:SF1">
    <property type="entry name" value="METAL-BINDING PROTEIN HI_0362-RELATED"/>
    <property type="match status" value="1"/>
</dbReference>
<dbReference type="Gene3D" id="3.40.50.1980">
    <property type="entry name" value="Nitrogenase molybdenum iron protein domain"/>
    <property type="match status" value="1"/>
</dbReference>